<dbReference type="AlphaFoldDB" id="A0A4P9K735"/>
<reference evidence="1 2" key="1">
    <citation type="submission" date="2019-05" db="EMBL/GenBank/DDBJ databases">
        <title>Thiomicrorhabdus sediminis sp. nov, a novel sulfur-oxidizing bacterium isolated from coastal sediment.</title>
        <authorList>
            <person name="Liu X."/>
        </authorList>
    </citation>
    <scope>NUCLEOTIDE SEQUENCE [LARGE SCALE GENOMIC DNA]</scope>
    <source>
        <strain evidence="1 2">G1</strain>
    </source>
</reference>
<dbReference type="Proteomes" id="UP000304864">
    <property type="component" value="Chromosome"/>
</dbReference>
<keyword evidence="2" id="KW-1185">Reference proteome</keyword>
<name>A0A4P9K735_9GAMM</name>
<organism evidence="1 2">
    <name type="scientific">Thiomicrorhabdus sediminis</name>
    <dbReference type="NCBI Taxonomy" id="2580412"/>
    <lineage>
        <taxon>Bacteria</taxon>
        <taxon>Pseudomonadati</taxon>
        <taxon>Pseudomonadota</taxon>
        <taxon>Gammaproteobacteria</taxon>
        <taxon>Thiotrichales</taxon>
        <taxon>Piscirickettsiaceae</taxon>
        <taxon>Thiomicrorhabdus</taxon>
    </lineage>
</organism>
<evidence type="ECO:0000313" key="1">
    <source>
        <dbReference type="EMBL" id="QCU90902.1"/>
    </source>
</evidence>
<proteinExistence type="predicted"/>
<accession>A0A4P9K735</accession>
<dbReference type="OrthoDB" id="5616509at2"/>
<evidence type="ECO:0000313" key="2">
    <source>
        <dbReference type="Proteomes" id="UP000304864"/>
    </source>
</evidence>
<dbReference type="EMBL" id="CP040602">
    <property type="protein sequence ID" value="QCU90902.1"/>
    <property type="molecule type" value="Genomic_DNA"/>
</dbReference>
<dbReference type="KEGG" id="thig:FE785_09815"/>
<dbReference type="RefSeq" id="WP_138565576.1">
    <property type="nucleotide sequence ID" value="NZ_CP040602.1"/>
</dbReference>
<protein>
    <submittedName>
        <fullName evidence="1">Uncharacterized protein</fullName>
    </submittedName>
</protein>
<sequence>MSHYNVEHNGQCYVVLKDGSEIMAFVDCAAAYEAKRNFEQKSIVPTVEKIPPAMRFAKQVLYGKAFG</sequence>
<gene>
    <name evidence="1" type="ORF">FE785_09815</name>
</gene>